<dbReference type="InterPro" id="IPR011761">
    <property type="entry name" value="ATP-grasp"/>
</dbReference>
<dbReference type="Pfam" id="PF02786">
    <property type="entry name" value="CPSase_L_D2"/>
    <property type="match status" value="1"/>
</dbReference>
<evidence type="ECO:0000256" key="2">
    <source>
        <dbReference type="ARBA" id="ARBA00022598"/>
    </source>
</evidence>
<evidence type="ECO:0000256" key="7">
    <source>
        <dbReference type="ARBA" id="ARBA00023098"/>
    </source>
</evidence>
<dbReference type="GO" id="GO:0005524">
    <property type="term" value="F:ATP binding"/>
    <property type="evidence" value="ECO:0007669"/>
    <property type="project" value="UniProtKB-UniRule"/>
</dbReference>
<keyword evidence="7" id="KW-0443">Lipid metabolism</keyword>
<dbReference type="Pfam" id="PF00364">
    <property type="entry name" value="Biotin_lipoyl"/>
    <property type="match status" value="1"/>
</dbReference>
<dbReference type="SUPFAM" id="SSF51246">
    <property type="entry name" value="Rudiment single hybrid motif"/>
    <property type="match status" value="1"/>
</dbReference>
<dbReference type="PROSITE" id="PS00867">
    <property type="entry name" value="CPSASE_2"/>
    <property type="match status" value="1"/>
</dbReference>
<protein>
    <submittedName>
        <fullName evidence="13">6659_t:CDS:1</fullName>
    </submittedName>
</protein>
<dbReference type="PROSITE" id="PS50979">
    <property type="entry name" value="BC"/>
    <property type="match status" value="1"/>
</dbReference>
<dbReference type="Gene3D" id="2.40.50.100">
    <property type="match status" value="1"/>
</dbReference>
<dbReference type="SUPFAM" id="SSF52440">
    <property type="entry name" value="PreATP-grasp domain"/>
    <property type="match status" value="1"/>
</dbReference>
<dbReference type="InterPro" id="IPR005481">
    <property type="entry name" value="BC-like_N"/>
</dbReference>
<dbReference type="SUPFAM" id="SSF51230">
    <property type="entry name" value="Single hybrid motif"/>
    <property type="match status" value="1"/>
</dbReference>
<dbReference type="SMART" id="SM00878">
    <property type="entry name" value="Biotin_carb_C"/>
    <property type="match status" value="1"/>
</dbReference>
<dbReference type="CDD" id="cd06850">
    <property type="entry name" value="biotinyl_domain"/>
    <property type="match status" value="1"/>
</dbReference>
<keyword evidence="6" id="KW-0460">Magnesium</keyword>
<evidence type="ECO:0000256" key="1">
    <source>
        <dbReference type="ARBA" id="ARBA00001953"/>
    </source>
</evidence>
<dbReference type="FunFam" id="3.30.1490.20:FF:000018">
    <property type="entry name" value="Biotin carboxylase"/>
    <property type="match status" value="1"/>
</dbReference>
<gene>
    <name evidence="13" type="ORF">POCULU_LOCUS6111</name>
</gene>
<keyword evidence="3" id="KW-0479">Metal-binding</keyword>
<keyword evidence="14" id="KW-1185">Reference proteome</keyword>
<dbReference type="InterPro" id="IPR050856">
    <property type="entry name" value="Biotin_carboxylase_complex"/>
</dbReference>
<dbReference type="InterPro" id="IPR005479">
    <property type="entry name" value="CPAse_ATP-bd"/>
</dbReference>
<dbReference type="InterPro" id="IPR011054">
    <property type="entry name" value="Rudment_hybrid_motif"/>
</dbReference>
<keyword evidence="2" id="KW-0436">Ligase</keyword>
<proteinExistence type="predicted"/>
<feature type="domain" description="ATP-grasp" evidence="11">
    <location>
        <begin position="195"/>
        <end position="392"/>
    </location>
</feature>
<dbReference type="InterPro" id="IPR000089">
    <property type="entry name" value="Biotin_lipoyl"/>
</dbReference>
<feature type="domain" description="Biotin carboxylation" evidence="12">
    <location>
        <begin position="76"/>
        <end position="524"/>
    </location>
</feature>
<dbReference type="InterPro" id="IPR011053">
    <property type="entry name" value="Single_hybrid_motif"/>
</dbReference>
<keyword evidence="4 9" id="KW-0547">Nucleotide-binding</keyword>
<evidence type="ECO:0000256" key="8">
    <source>
        <dbReference type="ARBA" id="ARBA00023267"/>
    </source>
</evidence>
<dbReference type="FunFam" id="3.40.50.20:FF:000010">
    <property type="entry name" value="Propionyl-CoA carboxylase subunit alpha"/>
    <property type="match status" value="1"/>
</dbReference>
<keyword evidence="8" id="KW-0092">Biotin</keyword>
<dbReference type="InterPro" id="IPR011764">
    <property type="entry name" value="Biotin_carboxylation_dom"/>
</dbReference>
<dbReference type="Pfam" id="PF00289">
    <property type="entry name" value="Biotin_carb_N"/>
    <property type="match status" value="1"/>
</dbReference>
<name>A0A9N9BS60_9GLOM</name>
<evidence type="ECO:0000256" key="6">
    <source>
        <dbReference type="ARBA" id="ARBA00022842"/>
    </source>
</evidence>
<dbReference type="PANTHER" id="PTHR18866">
    <property type="entry name" value="CARBOXYLASE:PYRUVATE/ACETYL-COA/PROPIONYL-COA CARBOXYLASE"/>
    <property type="match status" value="1"/>
</dbReference>
<dbReference type="EMBL" id="CAJVPJ010001061">
    <property type="protein sequence ID" value="CAG8573431.1"/>
    <property type="molecule type" value="Genomic_DNA"/>
</dbReference>
<evidence type="ECO:0000313" key="14">
    <source>
        <dbReference type="Proteomes" id="UP000789572"/>
    </source>
</evidence>
<organism evidence="13 14">
    <name type="scientific">Paraglomus occultum</name>
    <dbReference type="NCBI Taxonomy" id="144539"/>
    <lineage>
        <taxon>Eukaryota</taxon>
        <taxon>Fungi</taxon>
        <taxon>Fungi incertae sedis</taxon>
        <taxon>Mucoromycota</taxon>
        <taxon>Glomeromycotina</taxon>
        <taxon>Glomeromycetes</taxon>
        <taxon>Paraglomerales</taxon>
        <taxon>Paraglomeraceae</taxon>
        <taxon>Paraglomus</taxon>
    </lineage>
</organism>
<dbReference type="InterPro" id="IPR016185">
    <property type="entry name" value="PreATP-grasp_dom_sf"/>
</dbReference>
<dbReference type="GO" id="GO:0006629">
    <property type="term" value="P:lipid metabolic process"/>
    <property type="evidence" value="ECO:0007669"/>
    <property type="project" value="UniProtKB-KW"/>
</dbReference>
<evidence type="ECO:0000256" key="3">
    <source>
        <dbReference type="ARBA" id="ARBA00022723"/>
    </source>
</evidence>
<reference evidence="13" key="1">
    <citation type="submission" date="2021-06" db="EMBL/GenBank/DDBJ databases">
        <authorList>
            <person name="Kallberg Y."/>
            <person name="Tangrot J."/>
            <person name="Rosling A."/>
        </authorList>
    </citation>
    <scope>NUCLEOTIDE SEQUENCE</scope>
    <source>
        <strain evidence="13">IA702</strain>
    </source>
</reference>
<evidence type="ECO:0000259" key="11">
    <source>
        <dbReference type="PROSITE" id="PS50975"/>
    </source>
</evidence>
<dbReference type="Gene3D" id="3.30.470.20">
    <property type="entry name" value="ATP-grasp fold, B domain"/>
    <property type="match status" value="1"/>
</dbReference>
<dbReference type="Pfam" id="PF18140">
    <property type="entry name" value="PCC_BT"/>
    <property type="match status" value="1"/>
</dbReference>
<evidence type="ECO:0000259" key="12">
    <source>
        <dbReference type="PROSITE" id="PS50979"/>
    </source>
</evidence>
<dbReference type="Pfam" id="PF02785">
    <property type="entry name" value="Biotin_carb_C"/>
    <property type="match status" value="1"/>
</dbReference>
<dbReference type="AlphaFoldDB" id="A0A9N9BS60"/>
<accession>A0A9N9BS60</accession>
<evidence type="ECO:0000256" key="5">
    <source>
        <dbReference type="ARBA" id="ARBA00022840"/>
    </source>
</evidence>
<feature type="domain" description="Lipoyl-binding" evidence="10">
    <location>
        <begin position="688"/>
        <end position="763"/>
    </location>
</feature>
<dbReference type="PANTHER" id="PTHR18866:SF33">
    <property type="entry name" value="METHYLCROTONOYL-COA CARBOXYLASE SUBUNIT ALPHA, MITOCHONDRIAL-RELATED"/>
    <property type="match status" value="1"/>
</dbReference>
<dbReference type="SUPFAM" id="SSF56059">
    <property type="entry name" value="Glutathione synthetase ATP-binding domain-like"/>
    <property type="match status" value="1"/>
</dbReference>
<dbReference type="GO" id="GO:0046872">
    <property type="term" value="F:metal ion binding"/>
    <property type="evidence" value="ECO:0007669"/>
    <property type="project" value="UniProtKB-KW"/>
</dbReference>
<dbReference type="PROSITE" id="PS00866">
    <property type="entry name" value="CPSASE_1"/>
    <property type="match status" value="1"/>
</dbReference>
<evidence type="ECO:0000259" key="10">
    <source>
        <dbReference type="PROSITE" id="PS50968"/>
    </source>
</evidence>
<dbReference type="PROSITE" id="PS50975">
    <property type="entry name" value="ATP_GRASP"/>
    <property type="match status" value="1"/>
</dbReference>
<evidence type="ECO:0000313" key="13">
    <source>
        <dbReference type="EMBL" id="CAG8573431.1"/>
    </source>
</evidence>
<dbReference type="GO" id="GO:0005739">
    <property type="term" value="C:mitochondrion"/>
    <property type="evidence" value="ECO:0007669"/>
    <property type="project" value="TreeGrafter"/>
</dbReference>
<dbReference type="OrthoDB" id="196847at2759"/>
<dbReference type="PROSITE" id="PS50968">
    <property type="entry name" value="BIOTINYL_LIPOYL"/>
    <property type="match status" value="1"/>
</dbReference>
<sequence length="768" mass="84905">MTIPQIISSSYFGVRQTTNRLAVLQKNALIRTLIYSSARAYHSSFASQYAQVKENNNLEYGKESDIKQSSIITLVTFDKILVANRGEIACRIIRTAKKMGIKTVAIHSDADARSLHVRMADEAVNVGPAPSAQSYLNVPAILDAIKSSGAQAVHPGYGFLSENAAFAEALEKAGVVFIGPGRAAMAAMGDKIESKIIAKKAGVNTIPGYDGAISGVDHALEIANSIGYPIMLKASAGGGGKGMRIAWKDSEVAEGFKLATQESKASFGDDRLLVEKYIDNPRHIEIQILADKHGNTFYFPERECSIQRRNQKVIEEAPSVHLDEKTRRAMGEQAVSLAKNVGYSSAGTVEFLVDPQRNFYFLEMNTRLQVEHPITEFITGFDLVEQMIRIAAGQKLPFVQEDIKFNGWAFESRVYAEDPEKYLPSIGRLSRYIEPTSLTDKHEVRCDSGVVEGSEISIYYDPLICKLSTYGETRDDAIQIMKRALDSYVIKGVTHNIPLLREVFGSKRFQSGNISTKFLAEEYPGGFKGHILDKESLFQLACVAALVHAKRDVRNWCWGEGQEALLKGDLAGVVPKRWDLHVKINNSQGGLEIVHVEVERKSQSLQGTAVFQIKTPSHPVTIIRSDWPLESPLIEAHFHSDDREEKTIIVQYVDPLPLGFRLQRHGTKFDITIHTARQHELSKYMIEKPKKDLSNLIQSPMPGSVVSISVNVGDMVSEGAEVAIIEAMKMQNVLHATRAGKVKEIKGKPGSAVAAEEVLIVFEDEHAE</sequence>
<dbReference type="GO" id="GO:0004658">
    <property type="term" value="F:propionyl-CoA carboxylase activity"/>
    <property type="evidence" value="ECO:0007669"/>
    <property type="project" value="TreeGrafter"/>
</dbReference>
<keyword evidence="5 9" id="KW-0067">ATP-binding</keyword>
<comment type="caution">
    <text evidence="13">The sequence shown here is derived from an EMBL/GenBank/DDBJ whole genome shotgun (WGS) entry which is preliminary data.</text>
</comment>
<comment type="cofactor">
    <cofactor evidence="1">
        <name>biotin</name>
        <dbReference type="ChEBI" id="CHEBI:57586"/>
    </cofactor>
</comment>
<evidence type="ECO:0000256" key="9">
    <source>
        <dbReference type="PROSITE-ProRule" id="PRU00409"/>
    </source>
</evidence>
<dbReference type="Proteomes" id="UP000789572">
    <property type="component" value="Unassembled WGS sequence"/>
</dbReference>
<dbReference type="InterPro" id="IPR041265">
    <property type="entry name" value="PCC_BT"/>
</dbReference>
<dbReference type="InterPro" id="IPR005482">
    <property type="entry name" value="Biotin_COase_C"/>
</dbReference>
<dbReference type="FunFam" id="3.30.470.20:FF:000028">
    <property type="entry name" value="Methylcrotonoyl-CoA carboxylase subunit alpha, mitochondrial"/>
    <property type="match status" value="1"/>
</dbReference>
<dbReference type="NCBIfam" id="NF006367">
    <property type="entry name" value="PRK08591.1"/>
    <property type="match status" value="1"/>
</dbReference>
<evidence type="ECO:0000256" key="4">
    <source>
        <dbReference type="ARBA" id="ARBA00022741"/>
    </source>
</evidence>
<dbReference type="Gene3D" id="3.30.700.30">
    <property type="match status" value="1"/>
</dbReference>